<dbReference type="Proteomes" id="UP000220251">
    <property type="component" value="Unassembled WGS sequence"/>
</dbReference>
<feature type="domain" description="DUF155" evidence="1">
    <location>
        <begin position="47"/>
        <end position="214"/>
    </location>
</feature>
<accession>A0A0H5DPA3</accession>
<gene>
    <name evidence="2" type="ORF">ELAC_0415</name>
</gene>
<dbReference type="RefSeq" id="WP_098037628.1">
    <property type="nucleotide sequence ID" value="NZ_CWGJ01000006.1"/>
</dbReference>
<dbReference type="InterPro" id="IPR051624">
    <property type="entry name" value="RMD1/Sad1-interacting"/>
</dbReference>
<sequence>MEGFAICTCASFNIKALHEHFRPLNETTRIRDVVHVKITNHKEEGDLFFFPYGAYVSWGLTKEYLLEFAKEIKAFEHSSLDNSESDDFTFGLGERALFRNNFITLPDESTLTKLAFSHGLAQSVKLSGFETTIRNLFQKTRHLPEHLAKDGKIPLSRRDIRRRMGTLFLERSSINLHVDVLDTPDFFWEHSQYEGIYQITAVELDLQPRVRALNQQLDVIHEMFEMLGNELNHQHSSRLEWAIILLIVFEVILSLFHDILKVI</sequence>
<organism evidence="2 3">
    <name type="scientific">Estrella lausannensis</name>
    <dbReference type="NCBI Taxonomy" id="483423"/>
    <lineage>
        <taxon>Bacteria</taxon>
        <taxon>Pseudomonadati</taxon>
        <taxon>Chlamydiota</taxon>
        <taxon>Chlamydiia</taxon>
        <taxon>Parachlamydiales</taxon>
        <taxon>Candidatus Criblamydiaceae</taxon>
        <taxon>Estrella</taxon>
    </lineage>
</organism>
<evidence type="ECO:0000313" key="3">
    <source>
        <dbReference type="Proteomes" id="UP000220251"/>
    </source>
</evidence>
<dbReference type="EMBL" id="CWGJ01000006">
    <property type="protein sequence ID" value="CRX37773.1"/>
    <property type="molecule type" value="Genomic_DNA"/>
</dbReference>
<dbReference type="Pfam" id="PF02582">
    <property type="entry name" value="DUF155"/>
    <property type="match status" value="1"/>
</dbReference>
<evidence type="ECO:0000259" key="1">
    <source>
        <dbReference type="Pfam" id="PF02582"/>
    </source>
</evidence>
<dbReference type="InterPro" id="IPR003734">
    <property type="entry name" value="DUF155"/>
</dbReference>
<dbReference type="AlphaFoldDB" id="A0A0H5DPA3"/>
<proteinExistence type="predicted"/>
<protein>
    <submittedName>
        <fullName evidence="2">Conserved putative membrane protein</fullName>
    </submittedName>
</protein>
<dbReference type="PANTHER" id="PTHR16255">
    <property type="entry name" value="REQUIRED FOR MEIOTIC NUCLEAR DIVISION PROTEIN 1 HOMOLOG"/>
    <property type="match status" value="1"/>
</dbReference>
<keyword evidence="3" id="KW-1185">Reference proteome</keyword>
<dbReference type="PANTHER" id="PTHR16255:SF1">
    <property type="entry name" value="REQUIRED FOR MEIOTIC NUCLEAR DIVISION PROTEIN 1 HOMOLOG"/>
    <property type="match status" value="1"/>
</dbReference>
<reference evidence="3" key="1">
    <citation type="submission" date="2015-06" db="EMBL/GenBank/DDBJ databases">
        <authorList>
            <person name="Bertelli C."/>
        </authorList>
    </citation>
    <scope>NUCLEOTIDE SEQUENCE [LARGE SCALE GENOMIC DNA]</scope>
    <source>
        <strain evidence="3">CRIB-30</strain>
    </source>
</reference>
<dbReference type="OrthoDB" id="529323at2"/>
<name>A0A0H5DPA3_9BACT</name>
<evidence type="ECO:0000313" key="2">
    <source>
        <dbReference type="EMBL" id="CRX37773.1"/>
    </source>
</evidence>